<feature type="region of interest" description="Disordered" evidence="1">
    <location>
        <begin position="1607"/>
        <end position="1627"/>
    </location>
</feature>
<proteinExistence type="predicted"/>
<dbReference type="InterPro" id="IPR038528">
    <property type="entry name" value="TEL2_C_sf"/>
</dbReference>
<evidence type="ECO:0000256" key="1">
    <source>
        <dbReference type="SAM" id="MobiDB-lite"/>
    </source>
</evidence>
<sequence length="4223" mass="424973">MASSDFFSYEVDIWATYRLVYAYPDGSRSCPAPMQPEYRGPGDPLLKWQMDKTMPRPPDRLINGQPRALLMQRRSRLPIAGSPDWAIEQWVDELRFDDSSTNMLWGYIDRNRGFNITVHDISPAGPLAAGWRWKYGSQGTTDGYLPAAFPELTATSGRGISTTYQLVYQIFQEACDGYHSYPGMSRFTVQHAAATTPLLLYVQLASGTHPANMRALLLQRVEADALWTVASLGADSEEVRSGRTALVFRDVTSRATWDGTTPAQPPLEVEAGPLLAPLLLADRSSTSGVRVAIANHSTAALSQQHWGVAFLGPLPQFSLVDSVVEDVPLSPAAPLIECRGCEEVAFRNVTLRRLAPLAADPAAWNATGVPYNTHGAVLVSSVRRLVAEALVCTDVNGAHGFACLLVDVSQQDQTAAEPSELSFSACALRNNTVMPAFSAAQASAEPLQCLLDASAAGLEGAGAVALIGGGSSSSANLRVVDCTVSGNGGGNGAAFFSRLRMGAVELVNSHLDENVASACGGAMHLGSPSRSGSSTALLLRGGATLSGNHAASKGGAVYVAGAMDSLLIEGPGSAIDGNTVQSGGGGALYVADNLESVILRDGASLSGNAAGSVNTADGGALRVGGTVREVQVLRGSRADRNTAQSGGLLAFSWEALLPGVELTVSGHSSVSYNTAQSGGGGMSTVEYNVVHNYNYGGSLMTAGSIGAIVVSVGGSVSHNYGGPAFYSDSILGRVTVCDPGSRVANNTAVMVDGGAFSAGSLDVLEVLDGGSLLNNIALSGSGGAVGVTRDVGRITIRGGTVSGNAARKRAGAVLVGRDVTGSVEVTGGAVVEANVAGRDGGFLAVLRTLQGALAVSGAGSRVCGCSAGGSGGAVFVGGDGVFGGVAVTGGAVLCRNTAQEDGGALHLGFGATAVTIDGPGSGLLGNSAGAGHGGALYARGVVSSLEVSGGAALDDNAAGESGGAVSSALVGSLRLSANASVSRNRAGSDGGAVSLQRLTSLEVSGGSVVTGNKAGRNGGFASFATLPDNITVCGGSQLLRNTALRGAGGAINVEVPEPGSALLSQVAPAGTAVLVVSGAVRLAGNGAYTDGGAVNVGAAASPSPTSALGNAPQIAYTVLLEGVEADSNFAGGAGGLLAVSSPAAGALDSPIAVRSSRLSNNTAGSALFRLGSSVASGYGGALAVSSAPKFRADAVMEQAESGAAGAAAFAAAHGSVDSACALVLAGVSFDGNRCQGLGGAVAAVSCPTRIRNCSFTQNVARLSGGGVAGMVEAIVASSYSSSSSNARRRRRLQQQQLLLGAFASASDDAQSEWDVWLDIAGSTFNGNSAQRDCGGGAYTEVVRGAGARLADSALTGNAALDQDGGGVCVVAKGGSGASAVLERVTLRRNNARSGRGGALFASLGGGAGGRNGSLVTVTGCEFSANDAGGGGAVAVQAATVGSSLRLADSLLQGNVATQGGGAALVECDPAAANACGDAGSSADDMDAVAGAVVLAMSGCILSGNAARSGRGGALLVSAAASAAVLNTSISGGWAGDSGAGVAAVGCAALVVGAGSSISNSSALRFGGGLFAYSCSRVRVQDATVAGCLAATGAGLFLAGPSSSSSLLEPVTSGSADASGPPQRPPTAPLVLLQRTHLTGNVANRTAAAEQVAAAELDYVAKQLRLQPYASAYAALNGGAVSGSSYQRFGGHGGAVFAHGDVAVALRDVDASWSNTALVGAALASTQQCDTAAATSANSGSVFAGDNSSLWQALAGAAGNGSCWPLMLSNVALPPAQASPVWTQDVSAAALWVTCRQLQNAPGSAGCDAEPAPALRRACQLQYDLETCGSSSGSSSSSSSGLADETAAATAGLLELPPTHMRIEAVVVTDSDGQQRQLSLSGGGSSSNSSAAPAVALQLRPGSTFALSVRMYNGLGQPTLRDTLAWSVTASLEPAAPAAAAGALNATGVRNSSSRPRGKPLLPWQDAALGNLDPGAAAGSSLTADVDSGVAAWPTLTARGWTGDYVLAFDAAALEDAGLYQVEQLRLRLQLLPCAPGEALDLEWARAPWGQPSWVACSACGRGRLTLWRDSRPLLADAALAGADYYSRMKAMSEAAVEGEASCQSCPEHATCPGGAVVVPEPGFWHSAPDSAWMHRCPQQQACGDSSHLDDWPPLLAPTTVANATDAATGASAAPTADAHVVFALLSLQCGDWGPAAAAMNRSGWNASGGSSLLGSRAGYLAAQCAQGYSGNLCAACQPGYYSNAELECNTCPTQARTIGLALLAFLGSMALVLYTTYTNLRENHTSATATTGPTTADQGPPARPAAGGGKNGQDQAAAAAVPKAAAKADDLSAADVLKVLIVHIQYYIIITRLPIPYPGSITRTGAVVTAMTGAESSVAYSPSCLFPQQASAGQARTQLLAALLIPCVVVALCLGLWALRYLLLNRALLRRTRRISRRAARDASGDLPVFMDDYVRASSASRARGDGFAMYNNAAAVTYMYVAEDPDATSSATLQLPRAAVCVERSGISSAFSPVSTPITAIAVASFSGGSNHARAAPAPTEDAGGAAAADGAASPRAKREPSGSAKLRGAGSVMRSQLSGSIKSSGMARTLQHLDQRLSLPEQLGIVLMCAVFIMYPGWANAALSVFTCYRIDDGVTGPFADRQQCYSGVHMALYVPIGIAAFLLFCVAPPLASLLLLWWRRRDLDTIEVQQRFGFLYRRYKPRFYYWESVLMLQELGLVAVEVFGRSLEEVSYQVLLMLAAFIVLGVVNMACSPVRDHAIEMLEFMSLAVLSLTLTLSLYFIVGDNLQAASADAIGWVIMAINVALLVVFVVLLLRKSWAAARSKLEAPLRSARSAAARLKQRAGGARRWRGPWGTARAAAPGASSAAPPVAPAAAAEVMQAALLAHPGTALRELPTPRSRAASSNGQTAGRDAIEWDASSDPWSQARLYLQQLEAEQRGQPGWGQRVRTSAGGAGPEAGTAADGVEFMADVRSVFFWQCFEPWAAVMLTASGSSGPTNRVQLLLRALLQLAPAPVLLQALASHLSTVAPMRAAGGGGAARVTALGAEVAAAALAERFAVPGCSGIAELLTCQAAAALARRGHQAQGQDATAAHQVAPPRDSSTEVQLLRQLLLAPPDAFAAAGGSGGGGDAALSAGALAGLLVSLPDRAAGVLAGRGRSVPSGFEDGDQAEEGAAQPAGASSQGRVGSRLGLLSPAAFSWRVLLQLLEALRDPQAAAEQAIRDVHTRWQRQEQQEGAWQHEDAAQQAATGSGSSGNGSAATANGSAEPRPPRQQALDSELLRTAAGDLAGGMAATAVGLLAELTERLAMRGQAAAVADALLASCPSLAVAYELGPGESGSSTGACGSAGEAEARLREGVAAALLRVVDASPAAADKLLTALLDRAAAAAAAAAAMASAGDGAAGPGQLSPMPAVTAAGLAEAMRQRRREELVGLAPPLAPAAVAAAVAALGLLLPPAVAAHGAVSYVLADAMWLSPRRPALPYDCMQVLAAALPALYPGGSQPAAAAGALAAAWADAAAVTRMPPHRHGSLSVSLLLLLARLPGDVGTPDGAAASRGAVESTPGLLGAVLGGVSARLGSPLAGVRQAAMRVGRGLSRLLDPGADLFGDLGVDVSGLAAEELWPGALPRQLLWRSPVADAAAAAACAAEAAAAAATAGPQHHAANGKPSTAAAIAGAKPSGGAASAAAGGAAEDDDDGAASIRTTTDSDDDDELEDGSDEDDELRPLGASVEEMEGDAGADEWRRAEPAALQLRSLAAALRKQDDVSGVLKALGRLEELIRAGPEELGLAASELVRALLHCRVPEWAESEQEQEQEQEQQAPRQGQREGGGGAALQRMRCLVALLAVAPLPAGDALLPEVYSPHLDTHQRLTLLDALAAAAAELAADPRAAPRLAQGPGGRPVLERGAPAPPPAAAPALTAGGPGGALVQGGAGALGSGRGPKTRVWAPAALRKRREEEAAVAAGRQGAGPGGAHTYRNRFADVALRWAAGLLREVDRVKHGVDLLGRDHMVLGRLLAVLGGFAEAAAGSPAAPPLANATLELLRSPQVHEHPEPFVRRAALLAAGQVLGHLPPAAVAAALLGAGGAGGAGALAAGLPGGVGGDGPGSSRDGGGLGERLEWVAGWSRRVAAEDGDPHCRLMAQACVNLQSDLASRCLASLQDAASTAAGGGLGGGGGVPQILGLGQTARLLAGASEPLVLGRTNGSGGGGLSAAFVTDISA</sequence>
<feature type="region of interest" description="Disordered" evidence="1">
    <location>
        <begin position="1871"/>
        <end position="1892"/>
    </location>
</feature>
<feature type="region of interest" description="Disordered" evidence="1">
    <location>
        <begin position="3892"/>
        <end position="3925"/>
    </location>
</feature>
<dbReference type="InterPro" id="IPR011050">
    <property type="entry name" value="Pectin_lyase_fold/virulence"/>
</dbReference>
<feature type="transmembrane region" description="Helical" evidence="2">
    <location>
        <begin position="2797"/>
        <end position="2817"/>
    </location>
</feature>
<feature type="compositionally biased region" description="Acidic residues" evidence="1">
    <location>
        <begin position="3809"/>
        <end position="3819"/>
    </location>
</feature>
<evidence type="ECO:0000259" key="3">
    <source>
        <dbReference type="Pfam" id="PF06011"/>
    </source>
</evidence>
<organism evidence="4 5">
    <name type="scientific">Chlamydomonas incerta</name>
    <dbReference type="NCBI Taxonomy" id="51695"/>
    <lineage>
        <taxon>Eukaryota</taxon>
        <taxon>Viridiplantae</taxon>
        <taxon>Chlorophyta</taxon>
        <taxon>core chlorophytes</taxon>
        <taxon>Chlorophyceae</taxon>
        <taxon>CS clade</taxon>
        <taxon>Chlamydomonadales</taxon>
        <taxon>Chlamydomonadaceae</taxon>
        <taxon>Chlamydomonas</taxon>
    </lineage>
</organism>
<dbReference type="Proteomes" id="UP000650467">
    <property type="component" value="Unassembled WGS sequence"/>
</dbReference>
<feature type="transmembrane region" description="Helical" evidence="2">
    <location>
        <begin position="2733"/>
        <end position="2753"/>
    </location>
</feature>
<feature type="transmembrane region" description="Helical" evidence="2">
    <location>
        <begin position="2653"/>
        <end position="2681"/>
    </location>
</feature>
<feature type="transmembrane region" description="Helical" evidence="2">
    <location>
        <begin position="2765"/>
        <end position="2785"/>
    </location>
</feature>
<feature type="domain" description="TRP C-terminal" evidence="3">
    <location>
        <begin position="2691"/>
        <end position="2824"/>
    </location>
</feature>
<feature type="region of interest" description="Disordered" evidence="1">
    <location>
        <begin position="2285"/>
        <end position="2313"/>
    </location>
</feature>
<dbReference type="PANTHER" id="PTHR19862:SF14">
    <property type="entry name" value="WD REPEAT-CONTAINING PROTEIN 48"/>
    <property type="match status" value="1"/>
</dbReference>
<dbReference type="EMBL" id="JAEHOC010000004">
    <property type="protein sequence ID" value="KAG2442491.1"/>
    <property type="molecule type" value="Genomic_DNA"/>
</dbReference>
<reference evidence="4" key="1">
    <citation type="journal article" date="2020" name="bioRxiv">
        <title>Comparative genomics of Chlamydomonas.</title>
        <authorList>
            <person name="Craig R.J."/>
            <person name="Hasan A.R."/>
            <person name="Ness R.W."/>
            <person name="Keightley P.D."/>
        </authorList>
    </citation>
    <scope>NUCLEOTIDE SEQUENCE</scope>
    <source>
        <strain evidence="4">SAG 7.73</strain>
    </source>
</reference>
<feature type="compositionally biased region" description="Acidic residues" evidence="1">
    <location>
        <begin position="3709"/>
        <end position="3725"/>
    </location>
</feature>
<dbReference type="PANTHER" id="PTHR19862">
    <property type="entry name" value="WD REPEAT-CONTAINING PROTEIN 48"/>
    <property type="match status" value="1"/>
</dbReference>
<evidence type="ECO:0000313" key="4">
    <source>
        <dbReference type="EMBL" id="KAG2442491.1"/>
    </source>
</evidence>
<comment type="caution">
    <text evidence="4">The sequence shown here is derived from an EMBL/GenBank/DDBJ whole genome shotgun (WGS) entry which is preliminary data.</text>
</comment>
<feature type="compositionally biased region" description="Low complexity" evidence="1">
    <location>
        <begin position="3247"/>
        <end position="3269"/>
    </location>
</feature>
<dbReference type="Gene3D" id="1.25.40.720">
    <property type="entry name" value="Telomere length regulation protein 2, C-terminal domain"/>
    <property type="match status" value="1"/>
</dbReference>
<evidence type="ECO:0000313" key="5">
    <source>
        <dbReference type="Proteomes" id="UP000650467"/>
    </source>
</evidence>
<keyword evidence="2" id="KW-0812">Transmembrane</keyword>
<feature type="compositionally biased region" description="Low complexity" evidence="1">
    <location>
        <begin position="2285"/>
        <end position="2300"/>
    </location>
</feature>
<feature type="transmembrane region" description="Helical" evidence="2">
    <location>
        <begin position="3434"/>
        <end position="3457"/>
    </location>
</feature>
<dbReference type="InterPro" id="IPR051246">
    <property type="entry name" value="WDR48"/>
</dbReference>
<gene>
    <name evidence="4" type="ORF">HXX76_002577</name>
</gene>
<feature type="compositionally biased region" description="Low complexity" evidence="1">
    <location>
        <begin position="3175"/>
        <end position="3187"/>
    </location>
</feature>
<keyword evidence="2" id="KW-0472">Membrane</keyword>
<dbReference type="OrthoDB" id="514640at2759"/>
<dbReference type="SUPFAM" id="SSF51126">
    <property type="entry name" value="Pectin lyase-like"/>
    <property type="match status" value="1"/>
</dbReference>
<name>A0A835TNY0_CHLIN</name>
<feature type="transmembrane region" description="Helical" evidence="2">
    <location>
        <begin position="2399"/>
        <end position="2423"/>
    </location>
</feature>
<feature type="region of interest" description="Disordered" evidence="1">
    <location>
        <begin position="3661"/>
        <end position="3742"/>
    </location>
</feature>
<dbReference type="GO" id="GO:0043130">
    <property type="term" value="F:ubiquitin binding"/>
    <property type="evidence" value="ECO:0007669"/>
    <property type="project" value="TreeGrafter"/>
</dbReference>
<dbReference type="Pfam" id="PF06011">
    <property type="entry name" value="TRP"/>
    <property type="match status" value="1"/>
</dbReference>
<feature type="transmembrane region" description="Helical" evidence="2">
    <location>
        <begin position="2706"/>
        <end position="2727"/>
    </location>
</feature>
<dbReference type="InterPro" id="IPR010308">
    <property type="entry name" value="TRP_C"/>
</dbReference>
<feature type="transmembrane region" description="Helical" evidence="2">
    <location>
        <begin position="2607"/>
        <end position="2633"/>
    </location>
</feature>
<feature type="region of interest" description="Disordered" evidence="1">
    <location>
        <begin position="3809"/>
        <end position="3833"/>
    </location>
</feature>
<feature type="compositionally biased region" description="Low complexity" evidence="1">
    <location>
        <begin position="1871"/>
        <end position="1889"/>
    </location>
</feature>
<feature type="region of interest" description="Disordered" evidence="1">
    <location>
        <begin position="3163"/>
        <end position="3189"/>
    </location>
</feature>
<accession>A0A835TNY0</accession>
<dbReference type="InterPro" id="IPR006626">
    <property type="entry name" value="PbH1"/>
</dbReference>
<feature type="region of interest" description="Disordered" evidence="1">
    <location>
        <begin position="2533"/>
        <end position="2568"/>
    </location>
</feature>
<feature type="compositionally biased region" description="Low complexity" evidence="1">
    <location>
        <begin position="3661"/>
        <end position="3693"/>
    </location>
</feature>
<feature type="region of interest" description="Disordered" evidence="1">
    <location>
        <begin position="2942"/>
        <end position="2961"/>
    </location>
</feature>
<evidence type="ECO:0000256" key="2">
    <source>
        <dbReference type="SAM" id="Phobius"/>
    </source>
</evidence>
<keyword evidence="2" id="KW-1133">Transmembrane helix</keyword>
<dbReference type="SMART" id="SM00710">
    <property type="entry name" value="PbH1"/>
    <property type="match status" value="13"/>
</dbReference>
<keyword evidence="5" id="KW-1185">Reference proteome</keyword>
<protein>
    <recommendedName>
        <fullName evidence="3">TRP C-terminal domain-containing protein</fullName>
    </recommendedName>
</protein>
<feature type="region of interest" description="Disordered" evidence="1">
    <location>
        <begin position="3231"/>
        <end position="3277"/>
    </location>
</feature>
<feature type="compositionally biased region" description="Basic and acidic residues" evidence="1">
    <location>
        <begin position="3231"/>
        <end position="3246"/>
    </location>
</feature>
<dbReference type="GO" id="GO:0000724">
    <property type="term" value="P:double-strand break repair via homologous recombination"/>
    <property type="evidence" value="ECO:0007669"/>
    <property type="project" value="TreeGrafter"/>
</dbReference>
<feature type="compositionally biased region" description="Low complexity" evidence="1">
    <location>
        <begin position="2536"/>
        <end position="2556"/>
    </location>
</feature>